<feature type="domain" description="C-type lysozyme inhibitor" evidence="6">
    <location>
        <begin position="57"/>
        <end position="102"/>
    </location>
</feature>
<evidence type="ECO:0000256" key="4">
    <source>
        <dbReference type="ARBA" id="ARBA00023288"/>
    </source>
</evidence>
<keyword evidence="8" id="KW-1185">Reference proteome</keyword>
<evidence type="ECO:0000313" key="7">
    <source>
        <dbReference type="EMBL" id="RLQ20268.1"/>
    </source>
</evidence>
<gene>
    <name evidence="7" type="ORF">DWB85_18555</name>
</gene>
<evidence type="ECO:0000256" key="3">
    <source>
        <dbReference type="ARBA" id="ARBA00023139"/>
    </source>
</evidence>
<proteinExistence type="predicted"/>
<dbReference type="AlphaFoldDB" id="A0A3L7DS04"/>
<reference evidence="7 8" key="1">
    <citation type="submission" date="2018-07" db="EMBL/GenBank/DDBJ databases">
        <title>Halioglobus sp. genome submission.</title>
        <authorList>
            <person name="Ye M.-Q."/>
            <person name="Du Z.-J."/>
        </authorList>
    </citation>
    <scope>NUCLEOTIDE SEQUENCE [LARGE SCALE GENOMIC DNA]</scope>
    <source>
        <strain evidence="7 8">U0301</strain>
    </source>
</reference>
<protein>
    <recommendedName>
        <fullName evidence="6">C-type lysozyme inhibitor domain-containing protein</fullName>
    </recommendedName>
</protein>
<evidence type="ECO:0000259" key="6">
    <source>
        <dbReference type="Pfam" id="PF09864"/>
    </source>
</evidence>
<dbReference type="OrthoDB" id="5348860at2"/>
<dbReference type="InterPro" id="IPR036328">
    <property type="entry name" value="MliC_sf"/>
</dbReference>
<dbReference type="SUPFAM" id="SSF141488">
    <property type="entry name" value="YdhA-like"/>
    <property type="match status" value="1"/>
</dbReference>
<dbReference type="Gene3D" id="2.40.128.200">
    <property type="match status" value="1"/>
</dbReference>
<evidence type="ECO:0000256" key="1">
    <source>
        <dbReference type="ARBA" id="ARBA00022729"/>
    </source>
</evidence>
<keyword evidence="4" id="KW-0449">Lipoprotein</keyword>
<comment type="caution">
    <text evidence="7">The sequence shown here is derived from an EMBL/GenBank/DDBJ whole genome shotgun (WGS) entry which is preliminary data.</text>
</comment>
<feature type="signal peptide" evidence="5">
    <location>
        <begin position="1"/>
        <end position="22"/>
    </location>
</feature>
<evidence type="ECO:0000313" key="8">
    <source>
        <dbReference type="Proteomes" id="UP000265509"/>
    </source>
</evidence>
<keyword evidence="3" id="KW-0564">Palmitate</keyword>
<dbReference type="EMBL" id="QRAN01000035">
    <property type="protein sequence ID" value="RLQ20268.1"/>
    <property type="molecule type" value="Genomic_DNA"/>
</dbReference>
<keyword evidence="1 5" id="KW-0732">Signal</keyword>
<accession>A0A3L7DS04</accession>
<evidence type="ECO:0000256" key="2">
    <source>
        <dbReference type="ARBA" id="ARBA00023136"/>
    </source>
</evidence>
<keyword evidence="2" id="KW-0472">Membrane</keyword>
<name>A0A3L7DS04_9GAMM</name>
<dbReference type="RefSeq" id="WP_117957504.1">
    <property type="nucleotide sequence ID" value="NZ_QRAN01000035.1"/>
</dbReference>
<evidence type="ECO:0000256" key="5">
    <source>
        <dbReference type="SAM" id="SignalP"/>
    </source>
</evidence>
<feature type="chain" id="PRO_5017965624" description="C-type lysozyme inhibitor domain-containing protein" evidence="5">
    <location>
        <begin position="23"/>
        <end position="225"/>
    </location>
</feature>
<dbReference type="Proteomes" id="UP000265509">
    <property type="component" value="Unassembled WGS sequence"/>
</dbReference>
<sequence>MTLNTRAVLIASALLSACTGQADETGPATGFQPDSRPLARTLVYECTGIEFISRLGPGEMALWLEDRYLVLSQVRAASGTRYEEGDVMFWSRGEEAMLEVDGVRYSDCRLNPSRAPWEDARRRGVEFRAVGNEPGWHLEVRGQENLLFVGDYGASRLLFSEFDTTEEGGLRHYRAQVNGDSIEVTVNDSPCYDSMSGEQFPCTVELQLNGRSFHGCGRTLDYPWQ</sequence>
<dbReference type="InterPro" id="IPR018660">
    <property type="entry name" value="MliC"/>
</dbReference>
<dbReference type="Pfam" id="PF09864">
    <property type="entry name" value="MliC"/>
    <property type="match status" value="1"/>
</dbReference>
<organism evidence="7 8">
    <name type="scientific">Seongchinamella sediminis</name>
    <dbReference type="NCBI Taxonomy" id="2283635"/>
    <lineage>
        <taxon>Bacteria</taxon>
        <taxon>Pseudomonadati</taxon>
        <taxon>Pseudomonadota</taxon>
        <taxon>Gammaproteobacteria</taxon>
        <taxon>Cellvibrionales</taxon>
        <taxon>Halieaceae</taxon>
        <taxon>Seongchinamella</taxon>
    </lineage>
</organism>
<dbReference type="PROSITE" id="PS51257">
    <property type="entry name" value="PROKAR_LIPOPROTEIN"/>
    <property type="match status" value="1"/>
</dbReference>